<evidence type="ECO:0000256" key="9">
    <source>
        <dbReference type="ARBA" id="ARBA00023284"/>
    </source>
</evidence>
<dbReference type="GO" id="GO:0045454">
    <property type="term" value="P:cell redox homeostasis"/>
    <property type="evidence" value="ECO:0007669"/>
    <property type="project" value="EnsemblFungi"/>
</dbReference>
<evidence type="ECO:0000256" key="2">
    <source>
        <dbReference type="ARBA" id="ARBA00011245"/>
    </source>
</evidence>
<evidence type="ECO:0000313" key="16">
    <source>
        <dbReference type="EMBL" id="AET41624.1"/>
    </source>
</evidence>
<dbReference type="eggNOG" id="KOG0855">
    <property type="taxonomic scope" value="Eukaryota"/>
</dbReference>
<keyword evidence="4" id="KW-0575">Peroxidase</keyword>
<evidence type="ECO:0000256" key="7">
    <source>
        <dbReference type="ARBA" id="ARBA00023157"/>
    </source>
</evidence>
<dbReference type="GeneID" id="11469989"/>
<dbReference type="PANTHER" id="PTHR42801">
    <property type="entry name" value="THIOREDOXIN-DEPENDENT PEROXIDE REDUCTASE"/>
    <property type="match status" value="1"/>
</dbReference>
<dbReference type="RefSeq" id="XP_003648441.1">
    <property type="nucleotide sequence ID" value="XM_003648393.1"/>
</dbReference>
<evidence type="ECO:0000256" key="12">
    <source>
        <dbReference type="ARBA" id="ARBA00049091"/>
    </source>
</evidence>
<dbReference type="EMBL" id="CP002504">
    <property type="protein sequence ID" value="AET41624.1"/>
    <property type="molecule type" value="Genomic_DNA"/>
</dbReference>
<feature type="compositionally biased region" description="Basic and acidic residues" evidence="14">
    <location>
        <begin position="15"/>
        <end position="27"/>
    </location>
</feature>
<evidence type="ECO:0000259" key="15">
    <source>
        <dbReference type="PROSITE" id="PS51352"/>
    </source>
</evidence>
<name>G8JXQ0_ERECY</name>
<keyword evidence="6" id="KW-0560">Oxidoreductase</keyword>
<dbReference type="OMA" id="CGFRDNF"/>
<dbReference type="OrthoDB" id="338622at2759"/>
<dbReference type="GO" id="GO:0005737">
    <property type="term" value="C:cytoplasm"/>
    <property type="evidence" value="ECO:0007669"/>
    <property type="project" value="TreeGrafter"/>
</dbReference>
<dbReference type="KEGG" id="erc:Ecym_8351"/>
<keyword evidence="8" id="KW-0539">Nucleus</keyword>
<evidence type="ECO:0000256" key="14">
    <source>
        <dbReference type="SAM" id="MobiDB-lite"/>
    </source>
</evidence>
<evidence type="ECO:0000313" key="17">
    <source>
        <dbReference type="Proteomes" id="UP000006790"/>
    </source>
</evidence>
<proteinExistence type="inferred from homology"/>
<evidence type="ECO:0000256" key="4">
    <source>
        <dbReference type="ARBA" id="ARBA00022559"/>
    </source>
</evidence>
<comment type="subcellular location">
    <subcellularLocation>
        <location evidence="1">Nucleus</location>
    </subcellularLocation>
</comment>
<dbReference type="STRING" id="931890.G8JXQ0"/>
<dbReference type="InterPro" id="IPR000866">
    <property type="entry name" value="AhpC/TSA"/>
</dbReference>
<dbReference type="InterPro" id="IPR013766">
    <property type="entry name" value="Thioredoxin_domain"/>
</dbReference>
<dbReference type="FunFam" id="3.40.30.10:FF:000157">
    <property type="entry name" value="DOT5p Nuclear thiol peroxidase"/>
    <property type="match status" value="1"/>
</dbReference>
<comment type="subunit">
    <text evidence="2">Monomer.</text>
</comment>
<dbReference type="InterPro" id="IPR036249">
    <property type="entry name" value="Thioredoxin-like_sf"/>
</dbReference>
<reference evidence="17" key="1">
    <citation type="journal article" date="2012" name="G3 (Bethesda)">
        <title>Pichia sorbitophila, an interspecies yeast hybrid reveals early steps of genome resolution following polyploidization.</title>
        <authorList>
            <person name="Leh Louis V."/>
            <person name="Despons L."/>
            <person name="Friedrich A."/>
            <person name="Martin T."/>
            <person name="Durrens P."/>
            <person name="Casaregola S."/>
            <person name="Neuveglise C."/>
            <person name="Fairhead C."/>
            <person name="Marck C."/>
            <person name="Cruz J.A."/>
            <person name="Straub M.L."/>
            <person name="Kugler V."/>
            <person name="Sacerdot C."/>
            <person name="Uzunov Z."/>
            <person name="Thierry A."/>
            <person name="Weiss S."/>
            <person name="Bleykasten C."/>
            <person name="De Montigny J."/>
            <person name="Jacques N."/>
            <person name="Jung P."/>
            <person name="Lemaire M."/>
            <person name="Mallet S."/>
            <person name="Morel G."/>
            <person name="Richard G.F."/>
            <person name="Sarkar A."/>
            <person name="Savel G."/>
            <person name="Schacherer J."/>
            <person name="Seret M.L."/>
            <person name="Talla E."/>
            <person name="Samson G."/>
            <person name="Jubin C."/>
            <person name="Poulain J."/>
            <person name="Vacherie B."/>
            <person name="Barbe V."/>
            <person name="Pelletier E."/>
            <person name="Sherman D.J."/>
            <person name="Westhof E."/>
            <person name="Weissenbach J."/>
            <person name="Baret P.V."/>
            <person name="Wincker P."/>
            <person name="Gaillardin C."/>
            <person name="Dujon B."/>
            <person name="Souciet J.L."/>
        </authorList>
    </citation>
    <scope>NUCLEOTIDE SEQUENCE [LARGE SCALE GENOMIC DNA]</scope>
    <source>
        <strain evidence="17">CBS 270.75 / DBVPG 7215 / KCTC 17166 / NRRL Y-17582</strain>
    </source>
</reference>
<evidence type="ECO:0000256" key="10">
    <source>
        <dbReference type="ARBA" id="ARBA00032824"/>
    </source>
</evidence>
<feature type="region of interest" description="Disordered" evidence="14">
    <location>
        <begin position="1"/>
        <end position="52"/>
    </location>
</feature>
<evidence type="ECO:0000256" key="1">
    <source>
        <dbReference type="ARBA" id="ARBA00004123"/>
    </source>
</evidence>
<evidence type="ECO:0000256" key="6">
    <source>
        <dbReference type="ARBA" id="ARBA00023002"/>
    </source>
</evidence>
<comment type="similarity">
    <text evidence="11">Belongs to the peroxiredoxin family. BCP/PrxQ subfamily.</text>
</comment>
<dbReference type="FunCoup" id="G8JXQ0">
    <property type="interactions" value="41"/>
</dbReference>
<dbReference type="InterPro" id="IPR050924">
    <property type="entry name" value="Peroxiredoxin_BCP/PrxQ"/>
</dbReference>
<dbReference type="GO" id="GO:0008379">
    <property type="term" value="F:thioredoxin peroxidase activity"/>
    <property type="evidence" value="ECO:0007669"/>
    <property type="project" value="EnsemblFungi"/>
</dbReference>
<feature type="domain" description="Thioredoxin" evidence="15">
    <location>
        <begin position="71"/>
        <end position="218"/>
    </location>
</feature>
<organism evidence="16 17">
    <name type="scientific">Eremothecium cymbalariae (strain CBS 270.75 / DBVPG 7215 / KCTC 17166 / NRRL Y-17582)</name>
    <name type="common">Yeast</name>
    <dbReference type="NCBI Taxonomy" id="931890"/>
    <lineage>
        <taxon>Eukaryota</taxon>
        <taxon>Fungi</taxon>
        <taxon>Dikarya</taxon>
        <taxon>Ascomycota</taxon>
        <taxon>Saccharomycotina</taxon>
        <taxon>Saccharomycetes</taxon>
        <taxon>Saccharomycetales</taxon>
        <taxon>Saccharomycetaceae</taxon>
        <taxon>Eremothecium</taxon>
    </lineage>
</organism>
<gene>
    <name evidence="16" type="ordered locus">Ecym_8351</name>
</gene>
<evidence type="ECO:0000256" key="8">
    <source>
        <dbReference type="ARBA" id="ARBA00023242"/>
    </source>
</evidence>
<keyword evidence="17" id="KW-1185">Reference proteome</keyword>
<dbReference type="AlphaFoldDB" id="G8JXQ0"/>
<dbReference type="CDD" id="cd03017">
    <property type="entry name" value="PRX_BCP"/>
    <property type="match status" value="1"/>
</dbReference>
<dbReference type="GO" id="GO:0005634">
    <property type="term" value="C:nucleus"/>
    <property type="evidence" value="ECO:0007669"/>
    <property type="project" value="UniProtKB-SubCell"/>
</dbReference>
<dbReference type="GO" id="GO:0034599">
    <property type="term" value="P:cellular response to oxidative stress"/>
    <property type="evidence" value="ECO:0007669"/>
    <property type="project" value="EnsemblFungi"/>
</dbReference>
<dbReference type="SUPFAM" id="SSF52833">
    <property type="entry name" value="Thioredoxin-like"/>
    <property type="match status" value="1"/>
</dbReference>
<comment type="catalytic activity">
    <reaction evidence="12">
        <text>a hydroperoxide + [thioredoxin]-dithiol = an alcohol + [thioredoxin]-disulfide + H2O</text>
        <dbReference type="Rhea" id="RHEA:62620"/>
        <dbReference type="Rhea" id="RHEA-COMP:10698"/>
        <dbReference type="Rhea" id="RHEA-COMP:10700"/>
        <dbReference type="ChEBI" id="CHEBI:15377"/>
        <dbReference type="ChEBI" id="CHEBI:29950"/>
        <dbReference type="ChEBI" id="CHEBI:30879"/>
        <dbReference type="ChEBI" id="CHEBI:35924"/>
        <dbReference type="ChEBI" id="CHEBI:50058"/>
        <dbReference type="EC" id="1.11.1.24"/>
    </reaction>
</comment>
<accession>G8JXQ0</accession>
<evidence type="ECO:0000256" key="13">
    <source>
        <dbReference type="ARBA" id="ARBA00077538"/>
    </source>
</evidence>
<keyword evidence="5" id="KW-0049">Antioxidant</keyword>
<protein>
    <recommendedName>
        <fullName evidence="3">thioredoxin-dependent peroxiredoxin</fullName>
        <ecNumber evidence="3">1.11.1.24</ecNumber>
    </recommendedName>
    <alternativeName>
        <fullName evidence="13">Nuclear thiol peroxidase</fullName>
    </alternativeName>
    <alternativeName>
        <fullName evidence="10">Thioredoxin peroxidase</fullName>
    </alternativeName>
</protein>
<dbReference type="PANTHER" id="PTHR42801:SF23">
    <property type="entry name" value="PEROXIREDOXIN DOT5"/>
    <property type="match status" value="1"/>
</dbReference>
<sequence length="224" mass="24717">MATELRRSTRLATRKANEKPEFEEIRFSQKKIKTSSGVSGVKKKSNNGGSVGVLKADSVLKSEKVGGPKELEVGDNVPEIALKNQDDKEVNLKDVAKKNKIVLIFAYPKANTPGCTRQACGFRDNYEELQKHAVIFGISSDSVKSQKAFQSKQHLPFDLLSDPDRELIGMLGAKKTAQAGVIRSHWIFCNGKLKYKRVKVSPETSISEGLEEVLGLIKKKVSSK</sequence>
<evidence type="ECO:0000256" key="11">
    <source>
        <dbReference type="ARBA" id="ARBA00038489"/>
    </source>
</evidence>
<evidence type="ECO:0000256" key="5">
    <source>
        <dbReference type="ARBA" id="ARBA00022862"/>
    </source>
</evidence>
<dbReference type="PROSITE" id="PS51352">
    <property type="entry name" value="THIOREDOXIN_2"/>
    <property type="match status" value="1"/>
</dbReference>
<dbReference type="InParanoid" id="G8JXQ0"/>
<keyword evidence="7" id="KW-1015">Disulfide bond</keyword>
<dbReference type="Gene3D" id="3.40.30.10">
    <property type="entry name" value="Glutaredoxin"/>
    <property type="match status" value="1"/>
</dbReference>
<evidence type="ECO:0000256" key="3">
    <source>
        <dbReference type="ARBA" id="ARBA00013017"/>
    </source>
</evidence>
<dbReference type="EC" id="1.11.1.24" evidence="3"/>
<dbReference type="Proteomes" id="UP000006790">
    <property type="component" value="Chromosome 8"/>
</dbReference>
<dbReference type="Pfam" id="PF00578">
    <property type="entry name" value="AhpC-TSA"/>
    <property type="match status" value="1"/>
</dbReference>
<dbReference type="HOGENOM" id="CLU_042529_2_1_1"/>
<keyword evidence="9" id="KW-0676">Redox-active center</keyword>